<sequence>MSNGPDPAEQHPRPGGLVRGFLRLIVEVDESRRWAHRVRAALLLLLLLVGFGVLGYWIPELVERYLR</sequence>
<evidence type="ECO:0000313" key="3">
    <source>
        <dbReference type="Proteomes" id="UP001596104"/>
    </source>
</evidence>
<dbReference type="EMBL" id="JBHSLV010000006">
    <property type="protein sequence ID" value="MFC5391489.1"/>
    <property type="molecule type" value="Genomic_DNA"/>
</dbReference>
<keyword evidence="1" id="KW-1133">Transmembrane helix</keyword>
<name>A0ABW0H8A1_9HYPH</name>
<dbReference type="RefSeq" id="WP_377006317.1">
    <property type="nucleotide sequence ID" value="NZ_JBHSLV010000006.1"/>
</dbReference>
<keyword evidence="1" id="KW-0472">Membrane</keyword>
<gene>
    <name evidence="2" type="ORF">ACFPPC_02410</name>
</gene>
<feature type="transmembrane region" description="Helical" evidence="1">
    <location>
        <begin position="40"/>
        <end position="58"/>
    </location>
</feature>
<evidence type="ECO:0000256" key="1">
    <source>
        <dbReference type="SAM" id="Phobius"/>
    </source>
</evidence>
<reference evidence="3" key="1">
    <citation type="journal article" date="2019" name="Int. J. Syst. Evol. Microbiol.">
        <title>The Global Catalogue of Microorganisms (GCM) 10K type strain sequencing project: providing services to taxonomists for standard genome sequencing and annotation.</title>
        <authorList>
            <consortium name="The Broad Institute Genomics Platform"/>
            <consortium name="The Broad Institute Genome Sequencing Center for Infectious Disease"/>
            <person name="Wu L."/>
            <person name="Ma J."/>
        </authorList>
    </citation>
    <scope>NUCLEOTIDE SEQUENCE [LARGE SCALE GENOMIC DNA]</scope>
    <source>
        <strain evidence="3">CGMCC 1.16326</strain>
    </source>
</reference>
<comment type="caution">
    <text evidence="2">The sequence shown here is derived from an EMBL/GenBank/DDBJ whole genome shotgun (WGS) entry which is preliminary data.</text>
</comment>
<keyword evidence="3" id="KW-1185">Reference proteome</keyword>
<proteinExistence type="predicted"/>
<evidence type="ECO:0000313" key="2">
    <source>
        <dbReference type="EMBL" id="MFC5391489.1"/>
    </source>
</evidence>
<organism evidence="2 3">
    <name type="scientific">Bosea vestrisii</name>
    <dbReference type="NCBI Taxonomy" id="151416"/>
    <lineage>
        <taxon>Bacteria</taxon>
        <taxon>Pseudomonadati</taxon>
        <taxon>Pseudomonadota</taxon>
        <taxon>Alphaproteobacteria</taxon>
        <taxon>Hyphomicrobiales</taxon>
        <taxon>Boseaceae</taxon>
        <taxon>Bosea</taxon>
    </lineage>
</organism>
<keyword evidence="1" id="KW-0812">Transmembrane</keyword>
<evidence type="ECO:0008006" key="4">
    <source>
        <dbReference type="Google" id="ProtNLM"/>
    </source>
</evidence>
<protein>
    <recommendedName>
        <fullName evidence="4">DUF3094 family protein</fullName>
    </recommendedName>
</protein>
<dbReference type="Proteomes" id="UP001596104">
    <property type="component" value="Unassembled WGS sequence"/>
</dbReference>
<accession>A0ABW0H8A1</accession>